<accession>A0AAV9NNB1</accession>
<gene>
    <name evidence="2" type="ORF">LTR84_004691</name>
</gene>
<proteinExistence type="predicted"/>
<feature type="compositionally biased region" description="Polar residues" evidence="1">
    <location>
        <begin position="1"/>
        <end position="28"/>
    </location>
</feature>
<dbReference type="EMBL" id="JAVRRD010000002">
    <property type="protein sequence ID" value="KAK5062618.1"/>
    <property type="molecule type" value="Genomic_DNA"/>
</dbReference>
<feature type="compositionally biased region" description="Polar residues" evidence="1">
    <location>
        <begin position="36"/>
        <end position="52"/>
    </location>
</feature>
<feature type="compositionally biased region" description="Polar residues" evidence="1">
    <location>
        <begin position="545"/>
        <end position="559"/>
    </location>
</feature>
<dbReference type="Proteomes" id="UP001358417">
    <property type="component" value="Unassembled WGS sequence"/>
</dbReference>
<sequence>MAHNPFSSTTNSKTDDNLQPTKSSQISHIHTEETLESGQSTMAHTPQSSENGLNDDVHPDINPNDKLSILHLVTLCLNGWRIQKGRGPRHNEFCLYCRADVTDSTQMLVHAGNKCGNAWPVSCFLTLIKWEWANRVRRPRSPMRCPMCRHAIYTVPMIPPTWSQSSCGFADDPNVLVKISLFSPDFVVKCAAATMEKARPISFIKQADLKQVPMFPEEKRLFTLCSSITVMGNPGDGAGETIDVNLNPVLPSFVSGLSSEQPDNHPSSPVFDTWVLIDFGHNIFRACTFLPSQMEELQRSLIKAGLHYEEVNESYFSSASTGLAQGGLAAALDGITAGELDRDMTEAQEAAKVYFCESEIVKSLESEPWRQHANFHFLKLMFAAGRASSDGVVENPLYKAFLQSVALAEERDRAARLTAVQKKQSQLVQNQPGADGKSSSAFGGLPPPLGGPHWSAAHQAAYAQYFQQGHLQDEEEENGWGDEEDQEDEEGEEGDDHDNSSDNSEANQLATHNATSSKIVPETVLKSPATVLDGLDGIDNKKNTDLTMTGTSASENKGE</sequence>
<dbReference type="RefSeq" id="XP_064710890.1">
    <property type="nucleotide sequence ID" value="XM_064848266.1"/>
</dbReference>
<feature type="region of interest" description="Disordered" evidence="1">
    <location>
        <begin position="1"/>
        <end position="60"/>
    </location>
</feature>
<name>A0AAV9NNB1_9EURO</name>
<feature type="compositionally biased region" description="Polar residues" evidence="1">
    <location>
        <begin position="422"/>
        <end position="441"/>
    </location>
</feature>
<evidence type="ECO:0008006" key="4">
    <source>
        <dbReference type="Google" id="ProtNLM"/>
    </source>
</evidence>
<feature type="region of interest" description="Disordered" evidence="1">
    <location>
        <begin position="422"/>
        <end position="454"/>
    </location>
</feature>
<evidence type="ECO:0000313" key="3">
    <source>
        <dbReference type="Proteomes" id="UP001358417"/>
    </source>
</evidence>
<evidence type="ECO:0000313" key="2">
    <source>
        <dbReference type="EMBL" id="KAK5062618.1"/>
    </source>
</evidence>
<keyword evidence="3" id="KW-1185">Reference proteome</keyword>
<feature type="compositionally biased region" description="Polar residues" evidence="1">
    <location>
        <begin position="506"/>
        <end position="518"/>
    </location>
</feature>
<protein>
    <recommendedName>
        <fullName evidence="4">RING-type domain-containing protein</fullName>
    </recommendedName>
</protein>
<feature type="region of interest" description="Disordered" evidence="1">
    <location>
        <begin position="471"/>
        <end position="559"/>
    </location>
</feature>
<organism evidence="2 3">
    <name type="scientific">Exophiala bonariae</name>
    <dbReference type="NCBI Taxonomy" id="1690606"/>
    <lineage>
        <taxon>Eukaryota</taxon>
        <taxon>Fungi</taxon>
        <taxon>Dikarya</taxon>
        <taxon>Ascomycota</taxon>
        <taxon>Pezizomycotina</taxon>
        <taxon>Eurotiomycetes</taxon>
        <taxon>Chaetothyriomycetidae</taxon>
        <taxon>Chaetothyriales</taxon>
        <taxon>Herpotrichiellaceae</taxon>
        <taxon>Exophiala</taxon>
    </lineage>
</organism>
<dbReference type="AlphaFoldDB" id="A0AAV9NNB1"/>
<feature type="compositionally biased region" description="Acidic residues" evidence="1">
    <location>
        <begin position="473"/>
        <end position="496"/>
    </location>
</feature>
<reference evidence="2 3" key="1">
    <citation type="submission" date="2023-08" db="EMBL/GenBank/DDBJ databases">
        <title>Black Yeasts Isolated from many extreme environments.</title>
        <authorList>
            <person name="Coleine C."/>
            <person name="Stajich J.E."/>
            <person name="Selbmann L."/>
        </authorList>
    </citation>
    <scope>NUCLEOTIDE SEQUENCE [LARGE SCALE GENOMIC DNA]</scope>
    <source>
        <strain evidence="2 3">CCFEE 5792</strain>
    </source>
</reference>
<dbReference type="GeneID" id="89972869"/>
<evidence type="ECO:0000256" key="1">
    <source>
        <dbReference type="SAM" id="MobiDB-lite"/>
    </source>
</evidence>
<comment type="caution">
    <text evidence="2">The sequence shown here is derived from an EMBL/GenBank/DDBJ whole genome shotgun (WGS) entry which is preliminary data.</text>
</comment>